<reference evidence="4 5" key="1">
    <citation type="journal article" date="2014" name="Int. J. Syst. Evol. Microbiol.">
        <title>Nocardioides zeae sp. nov., isolated from the stem of Zea mays.</title>
        <authorList>
            <person name="Glaeser S.P."/>
            <person name="McInroy J.A."/>
            <person name="Busse H.J."/>
            <person name="Kampfer P."/>
        </authorList>
    </citation>
    <scope>NUCLEOTIDE SEQUENCE [LARGE SCALE GENOMIC DNA]</scope>
    <source>
        <strain evidence="4 5">JCM 30728</strain>
    </source>
</reference>
<protein>
    <submittedName>
        <fullName evidence="4">SDR family oxidoreductase</fullName>
    </submittedName>
</protein>
<dbReference type="PRINTS" id="PR00080">
    <property type="entry name" value="SDRFAMILY"/>
</dbReference>
<evidence type="ECO:0000313" key="4">
    <source>
        <dbReference type="EMBL" id="NEN77936.1"/>
    </source>
</evidence>
<gene>
    <name evidence="4" type="ORF">G3T38_06565</name>
</gene>
<dbReference type="PRINTS" id="PR00081">
    <property type="entry name" value="GDHRDH"/>
</dbReference>
<accession>A0A6P0HHC4</accession>
<dbReference type="EMBL" id="JAAGXA010000003">
    <property type="protein sequence ID" value="NEN77936.1"/>
    <property type="molecule type" value="Genomic_DNA"/>
</dbReference>
<evidence type="ECO:0000313" key="5">
    <source>
        <dbReference type="Proteomes" id="UP000468687"/>
    </source>
</evidence>
<comment type="similarity">
    <text evidence="1">Belongs to the short-chain dehydrogenases/reductases (SDR) family.</text>
</comment>
<dbReference type="RefSeq" id="WP_163771285.1">
    <property type="nucleotide sequence ID" value="NZ_JAAGXA010000003.1"/>
</dbReference>
<comment type="caution">
    <text evidence="4">The sequence shown here is derived from an EMBL/GenBank/DDBJ whole genome shotgun (WGS) entry which is preliminary data.</text>
</comment>
<keyword evidence="5" id="KW-1185">Reference proteome</keyword>
<dbReference type="InterPro" id="IPR057326">
    <property type="entry name" value="KR_dom"/>
</dbReference>
<dbReference type="AlphaFoldDB" id="A0A6P0HHC4"/>
<dbReference type="Pfam" id="PF13561">
    <property type="entry name" value="adh_short_C2"/>
    <property type="match status" value="1"/>
</dbReference>
<dbReference type="SUPFAM" id="SSF51735">
    <property type="entry name" value="NAD(P)-binding Rossmann-fold domains"/>
    <property type="match status" value="1"/>
</dbReference>
<dbReference type="CDD" id="cd05233">
    <property type="entry name" value="SDR_c"/>
    <property type="match status" value="1"/>
</dbReference>
<dbReference type="PANTHER" id="PTHR43639">
    <property type="entry name" value="OXIDOREDUCTASE, SHORT-CHAIN DEHYDROGENASE/REDUCTASE FAMILY (AFU_ORTHOLOGUE AFUA_5G02870)"/>
    <property type="match status" value="1"/>
</dbReference>
<feature type="domain" description="Ketoreductase" evidence="3">
    <location>
        <begin position="19"/>
        <end position="203"/>
    </location>
</feature>
<evidence type="ECO:0000256" key="2">
    <source>
        <dbReference type="ARBA" id="ARBA00023002"/>
    </source>
</evidence>
<organism evidence="4 5">
    <name type="scientific">Nocardioides zeae</name>
    <dbReference type="NCBI Taxonomy" id="1457234"/>
    <lineage>
        <taxon>Bacteria</taxon>
        <taxon>Bacillati</taxon>
        <taxon>Actinomycetota</taxon>
        <taxon>Actinomycetes</taxon>
        <taxon>Propionibacteriales</taxon>
        <taxon>Nocardioidaceae</taxon>
        <taxon>Nocardioides</taxon>
    </lineage>
</organism>
<dbReference type="InterPro" id="IPR036291">
    <property type="entry name" value="NAD(P)-bd_dom_sf"/>
</dbReference>
<dbReference type="Gene3D" id="3.40.50.720">
    <property type="entry name" value="NAD(P)-binding Rossmann-like Domain"/>
    <property type="match status" value="1"/>
</dbReference>
<evidence type="ECO:0000259" key="3">
    <source>
        <dbReference type="SMART" id="SM00822"/>
    </source>
</evidence>
<evidence type="ECO:0000256" key="1">
    <source>
        <dbReference type="ARBA" id="ARBA00006484"/>
    </source>
</evidence>
<dbReference type="Proteomes" id="UP000468687">
    <property type="component" value="Unassembled WGS sequence"/>
</dbReference>
<sequence length="267" mass="27078">MTTNPAPSHTSSPTAGPVRTTLVTGGSRGLGRAAALALAESGSDVLLTYRSAAAEAAEVVAAVEARGRRAVALRLDVTEPDSFAAFADDVRRALATLDRTHLDALVHNAGVAGWTTLGATTAAQVQGLVAVHLTSVVLLTQELVPLVADGGRIVTTSTGLARFVGAFGYSVYAAVKGAVEVYTRYLAKELGPRRIAVNSVAPGPTATDFAGGVLRDDDEVRAHLAQVVAMGGVGEPEDVGAVVAAVAGPAMGWVTGQRIEASGGMNL</sequence>
<dbReference type="PANTHER" id="PTHR43639:SF1">
    <property type="entry name" value="SHORT-CHAIN DEHYDROGENASE_REDUCTASE FAMILY PROTEIN"/>
    <property type="match status" value="1"/>
</dbReference>
<dbReference type="InterPro" id="IPR002347">
    <property type="entry name" value="SDR_fam"/>
</dbReference>
<dbReference type="GO" id="GO:0016491">
    <property type="term" value="F:oxidoreductase activity"/>
    <property type="evidence" value="ECO:0007669"/>
    <property type="project" value="UniProtKB-KW"/>
</dbReference>
<keyword evidence="2" id="KW-0560">Oxidoreductase</keyword>
<proteinExistence type="inferred from homology"/>
<dbReference type="SMART" id="SM00822">
    <property type="entry name" value="PKS_KR"/>
    <property type="match status" value="1"/>
</dbReference>
<name>A0A6P0HHC4_9ACTN</name>